<evidence type="ECO:0000313" key="1">
    <source>
        <dbReference type="EMBL" id="CAG8627385.1"/>
    </source>
</evidence>
<dbReference type="Proteomes" id="UP000789570">
    <property type="component" value="Unassembled WGS sequence"/>
</dbReference>
<name>A0A9N9D9B2_9GLOM</name>
<sequence length="103" mass="12106">MGLEPYKIILHLLTKEGPQTSKQLFSYVTKYPQLISHKHLKQKILLQMQNSKLIYKKVSRDPQLTKLPADREVFLWFINEDKVKKSSHKKLDPGFIVNESEVD</sequence>
<keyword evidence="2" id="KW-1185">Reference proteome</keyword>
<protein>
    <submittedName>
        <fullName evidence="1">12232_t:CDS:1</fullName>
    </submittedName>
</protein>
<dbReference type="AlphaFoldDB" id="A0A9N9D9B2"/>
<proteinExistence type="predicted"/>
<comment type="caution">
    <text evidence="1">The sequence shown here is derived from an EMBL/GenBank/DDBJ whole genome shotgun (WGS) entry which is preliminary data.</text>
</comment>
<organism evidence="1 2">
    <name type="scientific">Funneliformis caledonium</name>
    <dbReference type="NCBI Taxonomy" id="1117310"/>
    <lineage>
        <taxon>Eukaryota</taxon>
        <taxon>Fungi</taxon>
        <taxon>Fungi incertae sedis</taxon>
        <taxon>Mucoromycota</taxon>
        <taxon>Glomeromycotina</taxon>
        <taxon>Glomeromycetes</taxon>
        <taxon>Glomerales</taxon>
        <taxon>Glomeraceae</taxon>
        <taxon>Funneliformis</taxon>
    </lineage>
</organism>
<evidence type="ECO:0000313" key="2">
    <source>
        <dbReference type="Proteomes" id="UP000789570"/>
    </source>
</evidence>
<gene>
    <name evidence="1" type="ORF">FCALED_LOCUS9880</name>
</gene>
<accession>A0A9N9D9B2</accession>
<reference evidence="1" key="1">
    <citation type="submission" date="2021-06" db="EMBL/GenBank/DDBJ databases">
        <authorList>
            <person name="Kallberg Y."/>
            <person name="Tangrot J."/>
            <person name="Rosling A."/>
        </authorList>
    </citation>
    <scope>NUCLEOTIDE SEQUENCE</scope>
    <source>
        <strain evidence="1">UK204</strain>
    </source>
</reference>
<dbReference type="OrthoDB" id="2208992at2759"/>
<dbReference type="EMBL" id="CAJVPQ010003409">
    <property type="protein sequence ID" value="CAG8627385.1"/>
    <property type="molecule type" value="Genomic_DNA"/>
</dbReference>